<dbReference type="PROSITE" id="PS50929">
    <property type="entry name" value="ABC_TM1F"/>
    <property type="match status" value="1"/>
</dbReference>
<feature type="transmembrane region" description="Helical" evidence="10">
    <location>
        <begin position="536"/>
        <end position="555"/>
    </location>
</feature>
<dbReference type="PATRIC" id="fig|1429438.4.peg.7606"/>
<evidence type="ECO:0000256" key="9">
    <source>
        <dbReference type="SAM" id="MobiDB-lite"/>
    </source>
</evidence>
<evidence type="ECO:0000256" key="4">
    <source>
        <dbReference type="ARBA" id="ARBA00022840"/>
    </source>
</evidence>
<keyword evidence="2 10" id="KW-0812">Transmembrane</keyword>
<evidence type="ECO:0000256" key="8">
    <source>
        <dbReference type="ARBA" id="ARBA00043264"/>
    </source>
</evidence>
<dbReference type="GO" id="GO:0005886">
    <property type="term" value="C:plasma membrane"/>
    <property type="evidence" value="ECO:0007669"/>
    <property type="project" value="UniProtKB-SubCell"/>
</dbReference>
<dbReference type="GO" id="GO:0034040">
    <property type="term" value="F:ATPase-coupled lipid transmembrane transporter activity"/>
    <property type="evidence" value="ECO:0007669"/>
    <property type="project" value="TreeGrafter"/>
</dbReference>
<keyword evidence="6 10" id="KW-1133">Transmembrane helix</keyword>
<feature type="transmembrane region" description="Helical" evidence="10">
    <location>
        <begin position="356"/>
        <end position="379"/>
    </location>
</feature>
<evidence type="ECO:0000256" key="10">
    <source>
        <dbReference type="SAM" id="Phobius"/>
    </source>
</evidence>
<proteinExistence type="predicted"/>
<dbReference type="InterPro" id="IPR005074">
    <property type="entry name" value="Peptidase_C39"/>
</dbReference>
<dbReference type="PANTHER" id="PTHR24221">
    <property type="entry name" value="ATP-BINDING CASSETTE SUB-FAMILY B"/>
    <property type="match status" value="1"/>
</dbReference>
<feature type="domain" description="ABC transporter" evidence="11">
    <location>
        <begin position="638"/>
        <end position="871"/>
    </location>
</feature>
<feature type="transmembrane region" description="Helical" evidence="10">
    <location>
        <begin position="313"/>
        <end position="336"/>
    </location>
</feature>
<dbReference type="Pfam" id="PF00664">
    <property type="entry name" value="ABC_membrane"/>
    <property type="match status" value="1"/>
</dbReference>
<dbReference type="InterPro" id="IPR027417">
    <property type="entry name" value="P-loop_NTPase"/>
</dbReference>
<feature type="domain" description="ABC transmembrane type-1" evidence="12">
    <location>
        <begin position="321"/>
        <end position="563"/>
    </location>
</feature>
<keyword evidence="5" id="KW-0653">Protein transport</keyword>
<dbReference type="GO" id="GO:0006508">
    <property type="term" value="P:proteolysis"/>
    <property type="evidence" value="ECO:0007669"/>
    <property type="project" value="InterPro"/>
</dbReference>
<dbReference type="InterPro" id="IPR003593">
    <property type="entry name" value="AAA+_ATPase"/>
</dbReference>
<dbReference type="InterPro" id="IPR039421">
    <property type="entry name" value="Type_1_exporter"/>
</dbReference>
<evidence type="ECO:0000259" key="11">
    <source>
        <dbReference type="PROSITE" id="PS50893"/>
    </source>
</evidence>
<keyword evidence="3" id="KW-0547">Nucleotide-binding</keyword>
<name>W4L5F5_ENTF1</name>
<keyword evidence="8" id="KW-0080">Bacteriocin transport</keyword>
<dbReference type="GO" id="GO:0008233">
    <property type="term" value="F:peptidase activity"/>
    <property type="evidence" value="ECO:0007669"/>
    <property type="project" value="InterPro"/>
</dbReference>
<dbReference type="Gene3D" id="3.90.70.10">
    <property type="entry name" value="Cysteine proteinases"/>
    <property type="match status" value="1"/>
</dbReference>
<evidence type="ECO:0000256" key="6">
    <source>
        <dbReference type="ARBA" id="ARBA00022989"/>
    </source>
</evidence>
<dbReference type="PROSITE" id="PS50990">
    <property type="entry name" value="PEPTIDASE_C39"/>
    <property type="match status" value="1"/>
</dbReference>
<organism evidence="14 15">
    <name type="scientific">Entotheonella factor</name>
    <dbReference type="NCBI Taxonomy" id="1429438"/>
    <lineage>
        <taxon>Bacteria</taxon>
        <taxon>Pseudomonadati</taxon>
        <taxon>Nitrospinota/Tectimicrobiota group</taxon>
        <taxon>Candidatus Tectimicrobiota</taxon>
        <taxon>Candidatus Entotheonellia</taxon>
        <taxon>Candidatus Entotheonellales</taxon>
        <taxon>Candidatus Entotheonellaceae</taxon>
        <taxon>Candidatus Entotheonella</taxon>
    </lineage>
</organism>
<dbReference type="PANTHER" id="PTHR24221:SF654">
    <property type="entry name" value="ATP-BINDING CASSETTE SUB-FAMILY B MEMBER 6"/>
    <property type="match status" value="1"/>
</dbReference>
<accession>W4L5F5</accession>
<dbReference type="PROSITE" id="PS50893">
    <property type="entry name" value="ABC_TRANSPORTER_2"/>
    <property type="match status" value="1"/>
</dbReference>
<dbReference type="Pfam" id="PF00005">
    <property type="entry name" value="ABC_tran"/>
    <property type="match status" value="1"/>
</dbReference>
<dbReference type="GO" id="GO:0015031">
    <property type="term" value="P:protein transport"/>
    <property type="evidence" value="ECO:0007669"/>
    <property type="project" value="UniProtKB-KW"/>
</dbReference>
<keyword evidence="15" id="KW-1185">Reference proteome</keyword>
<feature type="region of interest" description="Disordered" evidence="9">
    <location>
        <begin position="609"/>
        <end position="630"/>
    </location>
</feature>
<evidence type="ECO:0000313" key="15">
    <source>
        <dbReference type="Proteomes" id="UP000019141"/>
    </source>
</evidence>
<evidence type="ECO:0000259" key="12">
    <source>
        <dbReference type="PROSITE" id="PS50929"/>
    </source>
</evidence>
<dbReference type="InterPro" id="IPR011527">
    <property type="entry name" value="ABC1_TM_dom"/>
</dbReference>
<dbReference type="HOGENOM" id="CLU_322031_0_0_7"/>
<evidence type="ECO:0000256" key="1">
    <source>
        <dbReference type="ARBA" id="ARBA00004651"/>
    </source>
</evidence>
<evidence type="ECO:0000256" key="5">
    <source>
        <dbReference type="ARBA" id="ARBA00022927"/>
    </source>
</evidence>
<dbReference type="Gene3D" id="1.20.1560.10">
    <property type="entry name" value="ABC transporter type 1, transmembrane domain"/>
    <property type="match status" value="1"/>
</dbReference>
<comment type="caution">
    <text evidence="14">The sequence shown here is derived from an EMBL/GenBank/DDBJ whole genome shotgun (WGS) entry which is preliminary data.</text>
</comment>
<dbReference type="EMBL" id="AZHW01001302">
    <property type="protein sequence ID" value="ETW93124.1"/>
    <property type="molecule type" value="Genomic_DNA"/>
</dbReference>
<keyword evidence="4" id="KW-0067">ATP-binding</keyword>
<dbReference type="GO" id="GO:0043213">
    <property type="term" value="P:bacteriocin transport"/>
    <property type="evidence" value="ECO:0007669"/>
    <property type="project" value="UniProtKB-KW"/>
</dbReference>
<evidence type="ECO:0000256" key="3">
    <source>
        <dbReference type="ARBA" id="ARBA00022741"/>
    </source>
</evidence>
<sequence>MINDAQLPFFAPEVIQTSAMDCGPAVLKCLLEGFGIQVSYGRLREACQTDVDGTSIDTLEEIAQQLGLDVQQTIAPRDHLVIPAADLLPALVVVLLPEGSTHFVVAWRVHGPWIQVMDPATGRRWYRHQRFLSEVYWHTYPYPAMLWRDWAGSDELVAPLRQRLQQLGLETPQAEGLIDDALAEAGWQPVAALDAATRMTASIVQTGHLDRGVAAHRVLTHLLQQALNEDPDETPAIPEAFWAVRPEPQLDVSTGLEQLRLQGAVLLRVHGRLAEPQAAPDTVFLSPSLTAALAEPPPQPLQQLWQLIRSDGLLMPAVAMLGVVCSAAGTVLQAPLLQGLMILAPELLREAGRLDFLALVLFFFFCLLLLNTFLFSTIFRTGRRLEARLRLAFLAKIPRLGDRYFYSRLTSDLAQRAYSLRQIRMLPSLGLQGLALVCQMLFTTIGICWFAPTAAPIALLTLGLIVVVGLLAQPVITQADLRARTHDGALSRFHLDALQGLIPLRTHSAETALRREHEGALQEWVRASWHLTQWQVMAQTLAMVIGFVGTIGIIFTYLASRGDPHEILLLLFWAFQLPALAQLLFQIAQQYPAMRNIVLRLLEPLGAPEEEPAVDGTPPPGQTPAETGPEATARGVAIDMEAVVVTAAGQTILNGVDLHLAAGEHVAVIGASGAGKSSLMGLLLGWHQPVSGQLRVDGELLEGAKIAAVRRMTAWLDPAVHLWNRSLEENLYYGVYGEPGMSLSMALQQATLEEVLSTLPEALQSHLGEGGGLVSGGEGQRVRLGRALMRPGVRLAILDEPFRGLDHRTRRELLDNARQHWRGATLICIMHDVIDTQGFARVVVDEGRIVEDAAPEVLAAQPGSRYSRLLAADQAVQTARWQSAIWRRLRLRGGQIHEA</sequence>
<feature type="transmembrane region" description="Helical" evidence="10">
    <location>
        <begin position="429"/>
        <end position="451"/>
    </location>
</feature>
<evidence type="ECO:0008006" key="16">
    <source>
        <dbReference type="Google" id="ProtNLM"/>
    </source>
</evidence>
<keyword evidence="7 10" id="KW-0472">Membrane</keyword>
<feature type="transmembrane region" description="Helical" evidence="10">
    <location>
        <begin position="567"/>
        <end position="585"/>
    </location>
</feature>
<dbReference type="GO" id="GO:0140359">
    <property type="term" value="F:ABC-type transporter activity"/>
    <property type="evidence" value="ECO:0007669"/>
    <property type="project" value="InterPro"/>
</dbReference>
<evidence type="ECO:0000313" key="14">
    <source>
        <dbReference type="EMBL" id="ETW93124.1"/>
    </source>
</evidence>
<gene>
    <name evidence="14" type="ORF">ETSY1_40595</name>
</gene>
<evidence type="ECO:0000256" key="7">
    <source>
        <dbReference type="ARBA" id="ARBA00023136"/>
    </source>
</evidence>
<dbReference type="GO" id="GO:0016887">
    <property type="term" value="F:ATP hydrolysis activity"/>
    <property type="evidence" value="ECO:0007669"/>
    <property type="project" value="InterPro"/>
</dbReference>
<dbReference type="SMART" id="SM00382">
    <property type="entry name" value="AAA"/>
    <property type="match status" value="1"/>
</dbReference>
<evidence type="ECO:0000256" key="2">
    <source>
        <dbReference type="ARBA" id="ARBA00022692"/>
    </source>
</evidence>
<evidence type="ECO:0000259" key="13">
    <source>
        <dbReference type="PROSITE" id="PS50990"/>
    </source>
</evidence>
<comment type="subcellular location">
    <subcellularLocation>
        <location evidence="1">Cell membrane</location>
        <topology evidence="1">Multi-pass membrane protein</topology>
    </subcellularLocation>
</comment>
<dbReference type="Pfam" id="PF03412">
    <property type="entry name" value="Peptidase_C39"/>
    <property type="match status" value="1"/>
</dbReference>
<dbReference type="InterPro" id="IPR036640">
    <property type="entry name" value="ABC1_TM_sf"/>
</dbReference>
<dbReference type="SUPFAM" id="SSF90123">
    <property type="entry name" value="ABC transporter transmembrane region"/>
    <property type="match status" value="1"/>
</dbReference>
<dbReference type="Proteomes" id="UP000019141">
    <property type="component" value="Unassembled WGS sequence"/>
</dbReference>
<feature type="transmembrane region" description="Helical" evidence="10">
    <location>
        <begin position="457"/>
        <end position="476"/>
    </location>
</feature>
<protein>
    <recommendedName>
        <fullName evidence="16">ABC transporter permease</fullName>
    </recommendedName>
</protein>
<dbReference type="GO" id="GO:0005524">
    <property type="term" value="F:ATP binding"/>
    <property type="evidence" value="ECO:0007669"/>
    <property type="project" value="UniProtKB-KW"/>
</dbReference>
<dbReference type="InterPro" id="IPR003439">
    <property type="entry name" value="ABC_transporter-like_ATP-bd"/>
</dbReference>
<dbReference type="AlphaFoldDB" id="W4L5F5"/>
<keyword evidence="5" id="KW-0813">Transport</keyword>
<reference evidence="14 15" key="1">
    <citation type="journal article" date="2014" name="Nature">
        <title>An environmental bacterial taxon with a large and distinct metabolic repertoire.</title>
        <authorList>
            <person name="Wilson M.C."/>
            <person name="Mori T."/>
            <person name="Ruckert C."/>
            <person name="Uria A.R."/>
            <person name="Helf M.J."/>
            <person name="Takada K."/>
            <person name="Gernert C."/>
            <person name="Steffens U.A."/>
            <person name="Heycke N."/>
            <person name="Schmitt S."/>
            <person name="Rinke C."/>
            <person name="Helfrich E.J."/>
            <person name="Brachmann A.O."/>
            <person name="Gurgui C."/>
            <person name="Wakimoto T."/>
            <person name="Kracht M."/>
            <person name="Crusemann M."/>
            <person name="Hentschel U."/>
            <person name="Abe I."/>
            <person name="Matsunaga S."/>
            <person name="Kalinowski J."/>
            <person name="Takeyama H."/>
            <person name="Piel J."/>
        </authorList>
    </citation>
    <scope>NUCLEOTIDE SEQUENCE [LARGE SCALE GENOMIC DNA]</scope>
    <source>
        <strain evidence="15">TSY1</strain>
    </source>
</reference>
<feature type="domain" description="Peptidase C39" evidence="13">
    <location>
        <begin position="16"/>
        <end position="142"/>
    </location>
</feature>
<dbReference type="Gene3D" id="3.40.50.300">
    <property type="entry name" value="P-loop containing nucleotide triphosphate hydrolases"/>
    <property type="match status" value="1"/>
</dbReference>
<dbReference type="SUPFAM" id="SSF52540">
    <property type="entry name" value="P-loop containing nucleoside triphosphate hydrolases"/>
    <property type="match status" value="1"/>
</dbReference>